<dbReference type="InterPro" id="IPR003540">
    <property type="entry name" value="ADP-ribosyltransferase"/>
</dbReference>
<name>A0A0R1S971_9LACO</name>
<evidence type="ECO:0000256" key="1">
    <source>
        <dbReference type="SAM" id="SignalP"/>
    </source>
</evidence>
<feature type="domain" description="ADP ribosyltransferase" evidence="2">
    <location>
        <begin position="132"/>
        <end position="291"/>
    </location>
</feature>
<organism evidence="3 4">
    <name type="scientific">Lentilactobacillus diolivorans DSM 14421</name>
    <dbReference type="NCBI Taxonomy" id="1423739"/>
    <lineage>
        <taxon>Bacteria</taxon>
        <taxon>Bacillati</taxon>
        <taxon>Bacillota</taxon>
        <taxon>Bacilli</taxon>
        <taxon>Lactobacillales</taxon>
        <taxon>Lactobacillaceae</taxon>
        <taxon>Lentilactobacillus</taxon>
    </lineage>
</organism>
<reference evidence="3 4" key="1">
    <citation type="journal article" date="2015" name="Genome Announc.">
        <title>Expanding the biotechnology potential of lactobacilli through comparative genomics of 213 strains and associated genera.</title>
        <authorList>
            <person name="Sun Z."/>
            <person name="Harris H.M."/>
            <person name="McCann A."/>
            <person name="Guo C."/>
            <person name="Argimon S."/>
            <person name="Zhang W."/>
            <person name="Yang X."/>
            <person name="Jeffery I.B."/>
            <person name="Cooney J.C."/>
            <person name="Kagawa T.F."/>
            <person name="Liu W."/>
            <person name="Song Y."/>
            <person name="Salvetti E."/>
            <person name="Wrobel A."/>
            <person name="Rasinkangas P."/>
            <person name="Parkhill J."/>
            <person name="Rea M.C."/>
            <person name="O'Sullivan O."/>
            <person name="Ritari J."/>
            <person name="Douillard F.P."/>
            <person name="Paul Ross R."/>
            <person name="Yang R."/>
            <person name="Briner A.E."/>
            <person name="Felis G.E."/>
            <person name="de Vos W.M."/>
            <person name="Barrangou R."/>
            <person name="Klaenhammer T.R."/>
            <person name="Caufield P.W."/>
            <person name="Cui Y."/>
            <person name="Zhang H."/>
            <person name="O'Toole P.W."/>
        </authorList>
    </citation>
    <scope>NUCLEOTIDE SEQUENCE [LARGE SCALE GENOMIC DNA]</scope>
    <source>
        <strain evidence="3 4">DSM 14421</strain>
    </source>
</reference>
<dbReference type="Pfam" id="PF03496">
    <property type="entry name" value="ADPrib_exo_Tox"/>
    <property type="match status" value="1"/>
</dbReference>
<protein>
    <submittedName>
        <fullName evidence="3">VIP2 family actin-ADP-ribosylating toxin</fullName>
    </submittedName>
</protein>
<dbReference type="Proteomes" id="UP000052013">
    <property type="component" value="Unassembled WGS sequence"/>
</dbReference>
<feature type="chain" id="PRO_5006410402" evidence="1">
    <location>
        <begin position="24"/>
        <end position="327"/>
    </location>
</feature>
<feature type="signal peptide" evidence="1">
    <location>
        <begin position="1"/>
        <end position="23"/>
    </location>
</feature>
<dbReference type="AlphaFoldDB" id="A0A0R1S971"/>
<gene>
    <name evidence="3" type="ORF">FC85_GL000104</name>
</gene>
<accession>A0A0R1S971</accession>
<proteinExistence type="predicted"/>
<evidence type="ECO:0000313" key="3">
    <source>
        <dbReference type="EMBL" id="KRL65552.1"/>
    </source>
</evidence>
<dbReference type="SUPFAM" id="SSF56399">
    <property type="entry name" value="ADP-ribosylation"/>
    <property type="match status" value="1"/>
</dbReference>
<dbReference type="EMBL" id="AZEY01000066">
    <property type="protein sequence ID" value="KRL65552.1"/>
    <property type="molecule type" value="Genomic_DNA"/>
</dbReference>
<sequence>MKKGLIMLATLFFGVTGQLAVHAQTTTYSYSTSDQSVTVNLKTYHTKLSNEGGPVSVTQKAVTAYDLTNGQPNYQNPVHIPKNTPLTVAQKLPGATGYVVTVPGNTTEMVVQDLKDNCYSFHSLQSNAQQLKWLKHASFKWAKKLTSTQRRAVRYYTGNGYTPINGALRKISKTVPHKITNDIRAINTGLNKFKLAEPITVFRGVSKDGLKMSLGNQPVKVGAEYNDPAYSSTTVSRATALNFSHNVVLKINIPQGQRGAYIAPLSQSKGEQEFLMRRGTRMIVTKLQKAATTMRVTTLRRQKHHQPKVTRQVVRVKYLLVTLDLAK</sequence>
<keyword evidence="1" id="KW-0732">Signal</keyword>
<comment type="caution">
    <text evidence="3">The sequence shown here is derived from an EMBL/GenBank/DDBJ whole genome shotgun (WGS) entry which is preliminary data.</text>
</comment>
<evidence type="ECO:0000313" key="4">
    <source>
        <dbReference type="Proteomes" id="UP000052013"/>
    </source>
</evidence>
<dbReference type="GO" id="GO:0005576">
    <property type="term" value="C:extracellular region"/>
    <property type="evidence" value="ECO:0007669"/>
    <property type="project" value="InterPro"/>
</dbReference>
<dbReference type="RefSeq" id="WP_057864701.1">
    <property type="nucleotide sequence ID" value="NZ_AZEY01000066.1"/>
</dbReference>
<evidence type="ECO:0000259" key="2">
    <source>
        <dbReference type="Pfam" id="PF03496"/>
    </source>
</evidence>
<dbReference type="Gene3D" id="3.90.176.10">
    <property type="entry name" value="Toxin ADP-ribosyltransferase, Chain A, domain 1"/>
    <property type="match status" value="1"/>
</dbReference>
<dbReference type="PATRIC" id="fig|1423739.3.peg.111"/>
<dbReference type="PROSITE" id="PS51996">
    <property type="entry name" value="TR_MART"/>
    <property type="match status" value="1"/>
</dbReference>